<feature type="domain" description="Phosphoribosyltransferase" evidence="2">
    <location>
        <begin position="144"/>
        <end position="238"/>
    </location>
</feature>
<dbReference type="InterPro" id="IPR000836">
    <property type="entry name" value="PRTase_dom"/>
</dbReference>
<keyword evidence="4" id="KW-0328">Glycosyltransferase</keyword>
<dbReference type="Pfam" id="PF18912">
    <property type="entry name" value="DZR_2"/>
    <property type="match status" value="1"/>
</dbReference>
<evidence type="ECO:0000313" key="5">
    <source>
        <dbReference type="Proteomes" id="UP000247565"/>
    </source>
</evidence>
<dbReference type="SUPFAM" id="SSF53271">
    <property type="entry name" value="PRTase-like"/>
    <property type="match status" value="1"/>
</dbReference>
<dbReference type="Gene3D" id="3.40.50.2020">
    <property type="match status" value="1"/>
</dbReference>
<feature type="domain" description="Double zinc ribbon" evidence="3">
    <location>
        <begin position="9"/>
        <end position="70"/>
    </location>
</feature>
<dbReference type="PANTHER" id="PTHR47505:SF1">
    <property type="entry name" value="DNA UTILIZATION PROTEIN YHGH"/>
    <property type="match status" value="1"/>
</dbReference>
<dbReference type="GO" id="GO:0016757">
    <property type="term" value="F:glycosyltransferase activity"/>
    <property type="evidence" value="ECO:0007669"/>
    <property type="project" value="UniProtKB-KW"/>
</dbReference>
<evidence type="ECO:0000259" key="3">
    <source>
        <dbReference type="Pfam" id="PF18912"/>
    </source>
</evidence>
<dbReference type="RefSeq" id="WP_110439522.1">
    <property type="nucleotide sequence ID" value="NZ_CP046393.1"/>
</dbReference>
<keyword evidence="4" id="KW-0808">Transferase</keyword>
<organism evidence="4 5">
    <name type="scientific">Commensalibacter melissae</name>
    <dbReference type="NCBI Taxonomy" id="2070537"/>
    <lineage>
        <taxon>Bacteria</taxon>
        <taxon>Pseudomonadati</taxon>
        <taxon>Pseudomonadota</taxon>
        <taxon>Alphaproteobacteria</taxon>
        <taxon>Acetobacterales</taxon>
        <taxon>Acetobacteraceae</taxon>
    </lineage>
</organism>
<dbReference type="OrthoDB" id="9779910at2"/>
<dbReference type="InterPro" id="IPR044005">
    <property type="entry name" value="DZR_2"/>
</dbReference>
<reference evidence="4 5" key="1">
    <citation type="submission" date="2018-05" db="EMBL/GenBank/DDBJ databases">
        <title>Reference genomes for bee gut microbiota database.</title>
        <authorList>
            <person name="Ellegaard K.M."/>
        </authorList>
    </citation>
    <scope>NUCLEOTIDE SEQUENCE [LARGE SCALE GENOMIC DNA]</scope>
    <source>
        <strain evidence="4 5">ESL0284</strain>
    </source>
</reference>
<dbReference type="PANTHER" id="PTHR47505">
    <property type="entry name" value="DNA UTILIZATION PROTEIN YHGH"/>
    <property type="match status" value="1"/>
</dbReference>
<keyword evidence="5" id="KW-1185">Reference proteome</keyword>
<comment type="similarity">
    <text evidence="1">Belongs to the ComF/GntX family.</text>
</comment>
<dbReference type="AlphaFoldDB" id="A0A318N0T3"/>
<gene>
    <name evidence="4" type="ORF">DK869_08145</name>
</gene>
<dbReference type="CDD" id="cd06223">
    <property type="entry name" value="PRTases_typeI"/>
    <property type="match status" value="1"/>
</dbReference>
<dbReference type="Proteomes" id="UP000247565">
    <property type="component" value="Unassembled WGS sequence"/>
</dbReference>
<dbReference type="EMBL" id="QGLT01000005">
    <property type="protein sequence ID" value="PXY98930.1"/>
    <property type="molecule type" value="Genomic_DNA"/>
</dbReference>
<evidence type="ECO:0000256" key="1">
    <source>
        <dbReference type="ARBA" id="ARBA00008007"/>
    </source>
</evidence>
<accession>A0A318N0T3</accession>
<name>A0A318N0T3_9PROT</name>
<comment type="caution">
    <text evidence="4">The sequence shown here is derived from an EMBL/GenBank/DDBJ whole genome shotgun (WGS) entry which is preliminary data.</text>
</comment>
<dbReference type="Pfam" id="PF00156">
    <property type="entry name" value="Pribosyltran"/>
    <property type="match status" value="1"/>
</dbReference>
<sequence>MLPKAYLDIIDFLFPPRCILCGVHIQRSGYLCSDCFKQLEFIVEPCCEQCGTPFLSDSEAGEDHLCLSCREEPCLWEKGRAAFVYNEGIKKLILPLKYADRLNGLNFLAGSIWNIANPFFDNASYIIPVPLYKKRLRHRKYNQSALLGKKLAKRSNIPLLLLALKRIRDTQSLGHLNKQERQDLLENAFQVNLAYSKILQGKTIILVDDVMTTGSTLMACSRILLEAGVKRIFVVVIAKVSYF</sequence>
<protein>
    <submittedName>
        <fullName evidence="4">Amidophosphoribosyltransferase</fullName>
    </submittedName>
</protein>
<proteinExistence type="inferred from homology"/>
<evidence type="ECO:0000313" key="4">
    <source>
        <dbReference type="EMBL" id="PXY98930.1"/>
    </source>
</evidence>
<dbReference type="InterPro" id="IPR051910">
    <property type="entry name" value="ComF/GntX_DNA_util-trans"/>
</dbReference>
<evidence type="ECO:0000259" key="2">
    <source>
        <dbReference type="Pfam" id="PF00156"/>
    </source>
</evidence>
<dbReference type="InterPro" id="IPR029057">
    <property type="entry name" value="PRTase-like"/>
</dbReference>